<dbReference type="GO" id="GO:0000160">
    <property type="term" value="P:phosphorelay signal transduction system"/>
    <property type="evidence" value="ECO:0007669"/>
    <property type="project" value="InterPro"/>
</dbReference>
<gene>
    <name evidence="8" type="ORF">POF50_003980</name>
</gene>
<accession>A0AA90GY29</accession>
<dbReference type="PANTHER" id="PTHR43214:SF41">
    <property type="entry name" value="NITRATE_NITRITE RESPONSE REGULATOR PROTEIN NARP"/>
    <property type="match status" value="1"/>
</dbReference>
<keyword evidence="2" id="KW-0805">Transcription regulation</keyword>
<dbReference type="AlphaFoldDB" id="A0AA90GY29"/>
<keyword evidence="1" id="KW-0597">Phosphoprotein</keyword>
<dbReference type="EMBL" id="JABXJJ020000004">
    <property type="protein sequence ID" value="MDI5968511.1"/>
    <property type="molecule type" value="Genomic_DNA"/>
</dbReference>
<dbReference type="InterPro" id="IPR036388">
    <property type="entry name" value="WH-like_DNA-bd_sf"/>
</dbReference>
<comment type="caution">
    <text evidence="5">Lacks conserved residue(s) required for the propagation of feature annotation.</text>
</comment>
<keyword evidence="4" id="KW-0804">Transcription</keyword>
<dbReference type="GO" id="GO:0006355">
    <property type="term" value="P:regulation of DNA-templated transcription"/>
    <property type="evidence" value="ECO:0007669"/>
    <property type="project" value="InterPro"/>
</dbReference>
<dbReference type="CDD" id="cd17535">
    <property type="entry name" value="REC_NarL-like"/>
    <property type="match status" value="1"/>
</dbReference>
<dbReference type="InterPro" id="IPR058245">
    <property type="entry name" value="NreC/VraR/RcsB-like_REC"/>
</dbReference>
<name>A0AA90GY29_9ACTN</name>
<reference evidence="8" key="1">
    <citation type="submission" date="2023-05" db="EMBL/GenBank/DDBJ databases">
        <title>Streptantibioticus silvisoli sp. nov., acidotolerant actinomycetes 1 from pine litter.</title>
        <authorList>
            <person name="Swiecimska M."/>
            <person name="Golinska P."/>
            <person name="Sangal V."/>
            <person name="Wachnowicz B."/>
            <person name="Goodfellow M."/>
        </authorList>
    </citation>
    <scope>NUCLEOTIDE SEQUENCE</scope>
    <source>
        <strain evidence="8">SL13</strain>
    </source>
</reference>
<dbReference type="InterPro" id="IPR000792">
    <property type="entry name" value="Tscrpt_reg_LuxR_C"/>
</dbReference>
<proteinExistence type="predicted"/>
<dbReference type="GO" id="GO:0003677">
    <property type="term" value="F:DNA binding"/>
    <property type="evidence" value="ECO:0007669"/>
    <property type="project" value="UniProtKB-KW"/>
</dbReference>
<sequence>MDTKRAAATSDDHPMSSLSQQRVVVVADSFPVPRGAVAALLRHSGAADATHEAGTVEAALDALRRADAGMLVTEVDLAGRGDGVHLCREVKRLPRPPRVLMFTGAEDPAVVAACLAGGADGFVHRTATPERLVRAVETLAAGRPVWYLREHCGITELIPRTLRVHGMTEREQEVLGMLLARYSNDEIAAQLHLARQTVKNHVSSVLRKLGVTNRRELLTAQGPSWPRGG</sequence>
<evidence type="ECO:0000256" key="4">
    <source>
        <dbReference type="ARBA" id="ARBA00023163"/>
    </source>
</evidence>
<evidence type="ECO:0000259" key="6">
    <source>
        <dbReference type="PROSITE" id="PS50043"/>
    </source>
</evidence>
<dbReference type="Gene3D" id="3.40.50.2300">
    <property type="match status" value="1"/>
</dbReference>
<dbReference type="InterPro" id="IPR039420">
    <property type="entry name" value="WalR-like"/>
</dbReference>
<dbReference type="PROSITE" id="PS50043">
    <property type="entry name" value="HTH_LUXR_2"/>
    <property type="match status" value="1"/>
</dbReference>
<dbReference type="InterPro" id="IPR001789">
    <property type="entry name" value="Sig_transdc_resp-reg_receiver"/>
</dbReference>
<evidence type="ECO:0000256" key="1">
    <source>
        <dbReference type="ARBA" id="ARBA00022553"/>
    </source>
</evidence>
<organism evidence="8">
    <name type="scientific">Streptantibioticus silvisoli</name>
    <dbReference type="NCBI Taxonomy" id="2705255"/>
    <lineage>
        <taxon>Bacteria</taxon>
        <taxon>Bacillati</taxon>
        <taxon>Actinomycetota</taxon>
        <taxon>Actinomycetes</taxon>
        <taxon>Kitasatosporales</taxon>
        <taxon>Streptomycetaceae</taxon>
        <taxon>Streptantibioticus</taxon>
    </lineage>
</organism>
<dbReference type="Pfam" id="PF00196">
    <property type="entry name" value="GerE"/>
    <property type="match status" value="1"/>
</dbReference>
<dbReference type="SUPFAM" id="SSF46894">
    <property type="entry name" value="C-terminal effector domain of the bipartite response regulators"/>
    <property type="match status" value="1"/>
</dbReference>
<dbReference type="PANTHER" id="PTHR43214">
    <property type="entry name" value="TWO-COMPONENT RESPONSE REGULATOR"/>
    <property type="match status" value="1"/>
</dbReference>
<evidence type="ECO:0000256" key="5">
    <source>
        <dbReference type="PROSITE-ProRule" id="PRU00169"/>
    </source>
</evidence>
<dbReference type="InterPro" id="IPR016032">
    <property type="entry name" value="Sig_transdc_resp-reg_C-effctor"/>
</dbReference>
<evidence type="ECO:0000256" key="3">
    <source>
        <dbReference type="ARBA" id="ARBA00023125"/>
    </source>
</evidence>
<evidence type="ECO:0000259" key="7">
    <source>
        <dbReference type="PROSITE" id="PS50110"/>
    </source>
</evidence>
<comment type="caution">
    <text evidence="8">The sequence shown here is derived from an EMBL/GenBank/DDBJ whole genome shotgun (WGS) entry which is preliminary data.</text>
</comment>
<dbReference type="SMART" id="SM00421">
    <property type="entry name" value="HTH_LUXR"/>
    <property type="match status" value="1"/>
</dbReference>
<protein>
    <submittedName>
        <fullName evidence="8">Response regulator transcription factor</fullName>
    </submittedName>
</protein>
<dbReference type="InterPro" id="IPR011006">
    <property type="entry name" value="CheY-like_superfamily"/>
</dbReference>
<feature type="domain" description="Response regulatory" evidence="7">
    <location>
        <begin position="23"/>
        <end position="140"/>
    </location>
</feature>
<dbReference type="Pfam" id="PF00072">
    <property type="entry name" value="Response_reg"/>
    <property type="match status" value="1"/>
</dbReference>
<evidence type="ECO:0000256" key="2">
    <source>
        <dbReference type="ARBA" id="ARBA00023015"/>
    </source>
</evidence>
<dbReference type="SMART" id="SM00448">
    <property type="entry name" value="REC"/>
    <property type="match status" value="1"/>
</dbReference>
<dbReference type="Gene3D" id="1.10.10.10">
    <property type="entry name" value="Winged helix-like DNA-binding domain superfamily/Winged helix DNA-binding domain"/>
    <property type="match status" value="1"/>
</dbReference>
<dbReference type="PRINTS" id="PR00038">
    <property type="entry name" value="HTHLUXR"/>
</dbReference>
<dbReference type="SUPFAM" id="SSF52172">
    <property type="entry name" value="CheY-like"/>
    <property type="match status" value="1"/>
</dbReference>
<dbReference type="PROSITE" id="PS50110">
    <property type="entry name" value="RESPONSE_REGULATORY"/>
    <property type="match status" value="1"/>
</dbReference>
<evidence type="ECO:0000313" key="8">
    <source>
        <dbReference type="EMBL" id="MDI5968511.1"/>
    </source>
</evidence>
<dbReference type="CDD" id="cd06170">
    <property type="entry name" value="LuxR_C_like"/>
    <property type="match status" value="1"/>
</dbReference>
<dbReference type="RefSeq" id="WP_271317442.1">
    <property type="nucleotide sequence ID" value="NZ_JABXJJ020000004.1"/>
</dbReference>
<keyword evidence="3" id="KW-0238">DNA-binding</keyword>
<feature type="domain" description="HTH luxR-type" evidence="6">
    <location>
        <begin position="160"/>
        <end position="225"/>
    </location>
</feature>